<proteinExistence type="predicted"/>
<evidence type="ECO:0000313" key="2">
    <source>
        <dbReference type="Proteomes" id="UP001597448"/>
    </source>
</evidence>
<gene>
    <name evidence="1" type="ORF">ACFSX3_27305</name>
</gene>
<organism evidence="1 2">
    <name type="scientific">Paenibacillus rhizoplanae</name>
    <dbReference type="NCBI Taxonomy" id="1917181"/>
    <lineage>
        <taxon>Bacteria</taxon>
        <taxon>Bacillati</taxon>
        <taxon>Bacillota</taxon>
        <taxon>Bacilli</taxon>
        <taxon>Bacillales</taxon>
        <taxon>Paenibacillaceae</taxon>
        <taxon>Paenibacillus</taxon>
    </lineage>
</organism>
<dbReference type="Proteomes" id="UP001597448">
    <property type="component" value="Unassembled WGS sequence"/>
</dbReference>
<comment type="caution">
    <text evidence="1">The sequence shown here is derived from an EMBL/GenBank/DDBJ whole genome shotgun (WGS) entry which is preliminary data.</text>
</comment>
<protein>
    <submittedName>
        <fullName evidence="1">Uncharacterized protein</fullName>
    </submittedName>
</protein>
<dbReference type="RefSeq" id="WP_209992948.1">
    <property type="nucleotide sequence ID" value="NZ_JBHUKY010000072.1"/>
</dbReference>
<evidence type="ECO:0000313" key="1">
    <source>
        <dbReference type="EMBL" id="MFD2413582.1"/>
    </source>
</evidence>
<name>A0ABW5FIH6_9BACL</name>
<dbReference type="EMBL" id="JBHUKY010000072">
    <property type="protein sequence ID" value="MFD2413582.1"/>
    <property type="molecule type" value="Genomic_DNA"/>
</dbReference>
<keyword evidence="2" id="KW-1185">Reference proteome</keyword>
<sequence>MEIVFFCYRVAKYNCCVLHCLGGGMMMKRKGIHKPTIEDAIEISGIETLHPGGFDLTRRTAEVAELKPGMRVLDAPSIP</sequence>
<accession>A0ABW5FIH6</accession>
<reference evidence="2" key="1">
    <citation type="journal article" date="2019" name="Int. J. Syst. Evol. Microbiol.">
        <title>The Global Catalogue of Microorganisms (GCM) 10K type strain sequencing project: providing services to taxonomists for standard genome sequencing and annotation.</title>
        <authorList>
            <consortium name="The Broad Institute Genomics Platform"/>
            <consortium name="The Broad Institute Genome Sequencing Center for Infectious Disease"/>
            <person name="Wu L."/>
            <person name="Ma J."/>
        </authorList>
    </citation>
    <scope>NUCLEOTIDE SEQUENCE [LARGE SCALE GENOMIC DNA]</scope>
    <source>
        <strain evidence="2">CCM 8725</strain>
    </source>
</reference>